<dbReference type="Pfam" id="PF22381">
    <property type="entry name" value="Staph_reg_Sar_Rot"/>
    <property type="match status" value="1"/>
</dbReference>
<dbReference type="InterPro" id="IPR055166">
    <property type="entry name" value="Transc_reg_Sar_Rot_HTH"/>
</dbReference>
<dbReference type="InterPro" id="IPR039422">
    <property type="entry name" value="MarR/SlyA-like"/>
</dbReference>
<dbReference type="PANTHER" id="PTHR33164">
    <property type="entry name" value="TRANSCRIPTIONAL REGULATOR, MARR FAMILY"/>
    <property type="match status" value="1"/>
</dbReference>
<comment type="caution">
    <text evidence="7">The sequence shown here is derived from an EMBL/GenBank/DDBJ whole genome shotgun (WGS) entry which is preliminary data.</text>
</comment>
<dbReference type="InterPro" id="IPR000835">
    <property type="entry name" value="HTH_MarR-typ"/>
</dbReference>
<evidence type="ECO:0000256" key="5">
    <source>
        <dbReference type="ARBA" id="ARBA00023163"/>
    </source>
</evidence>
<dbReference type="EMBL" id="JAAATX020000005">
    <property type="protein sequence ID" value="MBU9697963.1"/>
    <property type="molecule type" value="Genomic_DNA"/>
</dbReference>
<evidence type="ECO:0000256" key="4">
    <source>
        <dbReference type="ARBA" id="ARBA00023125"/>
    </source>
</evidence>
<feature type="domain" description="HTH marR-type" evidence="6">
    <location>
        <begin position="10"/>
        <end position="140"/>
    </location>
</feature>
<organism evidence="7 8">
    <name type="scientific">Paragemmobacter amnigenus</name>
    <dbReference type="NCBI Taxonomy" id="2852097"/>
    <lineage>
        <taxon>Bacteria</taxon>
        <taxon>Pseudomonadati</taxon>
        <taxon>Pseudomonadota</taxon>
        <taxon>Alphaproteobacteria</taxon>
        <taxon>Rhodobacterales</taxon>
        <taxon>Paracoccaceae</taxon>
        <taxon>Paragemmobacter</taxon>
    </lineage>
</organism>
<keyword evidence="5" id="KW-0804">Transcription</keyword>
<evidence type="ECO:0000259" key="6">
    <source>
        <dbReference type="PROSITE" id="PS50995"/>
    </source>
</evidence>
<accession>A0ABS6J2I1</accession>
<evidence type="ECO:0000313" key="7">
    <source>
        <dbReference type="EMBL" id="MBU9697963.1"/>
    </source>
</evidence>
<evidence type="ECO:0000256" key="1">
    <source>
        <dbReference type="ARBA" id="ARBA00004496"/>
    </source>
</evidence>
<evidence type="ECO:0000256" key="3">
    <source>
        <dbReference type="ARBA" id="ARBA00023015"/>
    </source>
</evidence>
<dbReference type="PRINTS" id="PR00598">
    <property type="entry name" value="HTHMARR"/>
</dbReference>
<keyword evidence="4" id="KW-0238">DNA-binding</keyword>
<dbReference type="Gene3D" id="1.10.10.10">
    <property type="entry name" value="Winged helix-like DNA-binding domain superfamily/Winged helix DNA-binding domain"/>
    <property type="match status" value="1"/>
</dbReference>
<keyword evidence="8" id="KW-1185">Reference proteome</keyword>
<gene>
    <name evidence="7" type="ORF">GU927_008875</name>
</gene>
<dbReference type="SUPFAM" id="SSF46785">
    <property type="entry name" value="Winged helix' DNA-binding domain"/>
    <property type="match status" value="1"/>
</dbReference>
<dbReference type="SMART" id="SM00347">
    <property type="entry name" value="HTH_MARR"/>
    <property type="match status" value="1"/>
</dbReference>
<sequence length="145" mass="16146">MSDRAALPPPQMLCFALYSAAHAMQAAYKPLLDPLGLTYPQYLALAALWARDAQTVGQIGATLHLDSNTLTPLLKRLEQAGWITRQRDSADERQVRLHLTAAGRQLQEKAAEVPLCFLDLAGLDREQAAALRDELAALRDRMRRR</sequence>
<proteinExistence type="predicted"/>
<dbReference type="Proteomes" id="UP000731907">
    <property type="component" value="Unassembled WGS sequence"/>
</dbReference>
<dbReference type="InterPro" id="IPR036390">
    <property type="entry name" value="WH_DNA-bd_sf"/>
</dbReference>
<evidence type="ECO:0000313" key="8">
    <source>
        <dbReference type="Proteomes" id="UP000731907"/>
    </source>
</evidence>
<protein>
    <submittedName>
        <fullName evidence="7">MarR family transcriptional regulator</fullName>
    </submittedName>
</protein>
<comment type="subcellular location">
    <subcellularLocation>
        <location evidence="1">Cytoplasm</location>
    </subcellularLocation>
</comment>
<keyword evidence="2" id="KW-0963">Cytoplasm</keyword>
<keyword evidence="3" id="KW-0805">Transcription regulation</keyword>
<dbReference type="RefSeq" id="WP_161762075.1">
    <property type="nucleotide sequence ID" value="NZ_JAAATX020000005.1"/>
</dbReference>
<dbReference type="PROSITE" id="PS50995">
    <property type="entry name" value="HTH_MARR_2"/>
    <property type="match status" value="1"/>
</dbReference>
<reference evidence="7 8" key="1">
    <citation type="submission" date="2021-06" db="EMBL/GenBank/DDBJ databases">
        <title>Rhodobacteraceae bacterium strain HSP-20.</title>
        <authorList>
            <person name="Chen W.-M."/>
        </authorList>
    </citation>
    <scope>NUCLEOTIDE SEQUENCE [LARGE SCALE GENOMIC DNA]</scope>
    <source>
        <strain evidence="7 8">HSP-20</strain>
    </source>
</reference>
<evidence type="ECO:0000256" key="2">
    <source>
        <dbReference type="ARBA" id="ARBA00022490"/>
    </source>
</evidence>
<name>A0ABS6J2I1_9RHOB</name>
<dbReference type="PANTHER" id="PTHR33164:SF5">
    <property type="entry name" value="ORGANIC HYDROPEROXIDE RESISTANCE TRANSCRIPTIONAL REGULATOR"/>
    <property type="match status" value="1"/>
</dbReference>
<dbReference type="InterPro" id="IPR036388">
    <property type="entry name" value="WH-like_DNA-bd_sf"/>
</dbReference>